<protein>
    <submittedName>
        <fullName evidence="1">Uncharacterized protein</fullName>
    </submittedName>
</protein>
<dbReference type="AlphaFoldDB" id="A0A327SJ55"/>
<dbReference type="Proteomes" id="UP000249754">
    <property type="component" value="Unassembled WGS sequence"/>
</dbReference>
<dbReference type="RefSeq" id="WP_146610857.1">
    <property type="nucleotide sequence ID" value="NZ_QLLR01000016.1"/>
</dbReference>
<sequence length="126" mass="14109">MNTEIQDSPKLQFGILMMLERLLPAFKTPTYADMKIIEGVLKTIESTDKSVIVKSIFDKYGITEGANVNGSHPEFININNEIMQADSQLTSEDIAVFGMDHLNSLTEGVNINYAERKALMELLVKK</sequence>
<evidence type="ECO:0000313" key="2">
    <source>
        <dbReference type="Proteomes" id="UP000249754"/>
    </source>
</evidence>
<dbReference type="EMBL" id="QLLR01000016">
    <property type="protein sequence ID" value="RAJ28861.1"/>
    <property type="molecule type" value="Genomic_DNA"/>
</dbReference>
<accession>A0A327SJ55</accession>
<evidence type="ECO:0000313" key="1">
    <source>
        <dbReference type="EMBL" id="RAJ28861.1"/>
    </source>
</evidence>
<reference evidence="1 2" key="1">
    <citation type="submission" date="2018-06" db="EMBL/GenBank/DDBJ databases">
        <title>Genomic Encyclopedia of Archaeal and Bacterial Type Strains, Phase II (KMG-II): from individual species to whole genera.</title>
        <authorList>
            <person name="Goeker M."/>
        </authorList>
    </citation>
    <scope>NUCLEOTIDE SEQUENCE [LARGE SCALE GENOMIC DNA]</scope>
    <source>
        <strain evidence="1 2">DSM 14825</strain>
    </source>
</reference>
<gene>
    <name evidence="1" type="ORF">LY11_03135</name>
</gene>
<name>A0A327SJ55_9SPHI</name>
<comment type="caution">
    <text evidence="1">The sequence shown here is derived from an EMBL/GenBank/DDBJ whole genome shotgun (WGS) entry which is preliminary data.</text>
</comment>
<proteinExistence type="predicted"/>
<organism evidence="1 2">
    <name type="scientific">Pedobacter cryoconitis</name>
    <dbReference type="NCBI Taxonomy" id="188932"/>
    <lineage>
        <taxon>Bacteria</taxon>
        <taxon>Pseudomonadati</taxon>
        <taxon>Bacteroidota</taxon>
        <taxon>Sphingobacteriia</taxon>
        <taxon>Sphingobacteriales</taxon>
        <taxon>Sphingobacteriaceae</taxon>
        <taxon>Pedobacter</taxon>
    </lineage>
</organism>